<sequence>MPPLLVAATAAAARWIAGTPRSSARTQLISQPGLLSRSAAHINSACRGVCFDFGGRHGGHAEVRGGSGAVTRAAARLRSSDKEVCHQRREKRSPRNLGLDGRRPELPVHCQR</sequence>
<reference evidence="2" key="1">
    <citation type="submission" date="2019-12" db="EMBL/GenBank/DDBJ databases">
        <title>An insight into the sialome of adult female Ixodes ricinus ticks feeding for 6 days.</title>
        <authorList>
            <person name="Perner J."/>
            <person name="Ribeiro J.M.C."/>
        </authorList>
    </citation>
    <scope>NUCLEOTIDE SEQUENCE</scope>
    <source>
        <strain evidence="2">Semi-engorged</strain>
        <tissue evidence="2">Salivary glands</tissue>
    </source>
</reference>
<dbReference type="AlphaFoldDB" id="A0A6B0UK22"/>
<organism evidence="2">
    <name type="scientific">Ixodes ricinus</name>
    <name type="common">Common tick</name>
    <name type="synonym">Acarus ricinus</name>
    <dbReference type="NCBI Taxonomy" id="34613"/>
    <lineage>
        <taxon>Eukaryota</taxon>
        <taxon>Metazoa</taxon>
        <taxon>Ecdysozoa</taxon>
        <taxon>Arthropoda</taxon>
        <taxon>Chelicerata</taxon>
        <taxon>Arachnida</taxon>
        <taxon>Acari</taxon>
        <taxon>Parasitiformes</taxon>
        <taxon>Ixodida</taxon>
        <taxon>Ixodoidea</taxon>
        <taxon>Ixodidae</taxon>
        <taxon>Ixodinae</taxon>
        <taxon>Ixodes</taxon>
    </lineage>
</organism>
<evidence type="ECO:0000313" key="2">
    <source>
        <dbReference type="EMBL" id="MXU90067.1"/>
    </source>
</evidence>
<protein>
    <submittedName>
        <fullName evidence="2">Putative secreted protein</fullName>
    </submittedName>
</protein>
<feature type="region of interest" description="Disordered" evidence="1">
    <location>
        <begin position="62"/>
        <end position="112"/>
    </location>
</feature>
<feature type="compositionally biased region" description="Basic and acidic residues" evidence="1">
    <location>
        <begin position="78"/>
        <end position="87"/>
    </location>
</feature>
<dbReference type="EMBL" id="GIFC01007984">
    <property type="protein sequence ID" value="MXU90067.1"/>
    <property type="molecule type" value="Transcribed_RNA"/>
</dbReference>
<accession>A0A6B0UK22</accession>
<evidence type="ECO:0000256" key="1">
    <source>
        <dbReference type="SAM" id="MobiDB-lite"/>
    </source>
</evidence>
<name>A0A6B0UK22_IXORI</name>
<proteinExistence type="predicted"/>